<evidence type="ECO:0000256" key="2">
    <source>
        <dbReference type="ARBA" id="ARBA00022801"/>
    </source>
</evidence>
<dbReference type="PANTHER" id="PTHR24276">
    <property type="entry name" value="POLYSERASE-RELATED"/>
    <property type="match status" value="1"/>
</dbReference>
<dbReference type="Proteomes" id="UP000792457">
    <property type="component" value="Unassembled WGS sequence"/>
</dbReference>
<dbReference type="Pfam" id="PF00089">
    <property type="entry name" value="Trypsin"/>
    <property type="match status" value="1"/>
</dbReference>
<reference evidence="7" key="2">
    <citation type="submission" date="2017-10" db="EMBL/GenBank/DDBJ databases">
        <title>Ladona fulva Genome sequencing and assembly.</title>
        <authorList>
            <person name="Murali S."/>
            <person name="Richards S."/>
            <person name="Bandaranaike D."/>
            <person name="Bellair M."/>
            <person name="Blankenburg K."/>
            <person name="Chao H."/>
            <person name="Dinh H."/>
            <person name="Doddapaneni H."/>
            <person name="Dugan-Rocha S."/>
            <person name="Elkadiri S."/>
            <person name="Gnanaolivu R."/>
            <person name="Hernandez B."/>
            <person name="Skinner E."/>
            <person name="Javaid M."/>
            <person name="Lee S."/>
            <person name="Li M."/>
            <person name="Ming W."/>
            <person name="Munidasa M."/>
            <person name="Muniz J."/>
            <person name="Nguyen L."/>
            <person name="Hughes D."/>
            <person name="Osuji N."/>
            <person name="Pu L.-L."/>
            <person name="Puazo M."/>
            <person name="Qu C."/>
            <person name="Quiroz J."/>
            <person name="Raj R."/>
            <person name="Weissenberger G."/>
            <person name="Xin Y."/>
            <person name="Zou X."/>
            <person name="Han Y."/>
            <person name="Worley K."/>
            <person name="Muzny D."/>
            <person name="Gibbs R."/>
        </authorList>
    </citation>
    <scope>NUCLEOTIDE SEQUENCE</scope>
    <source>
        <strain evidence="7">Sampled in the wild</strain>
    </source>
</reference>
<keyword evidence="3" id="KW-0720">Serine protease</keyword>
<evidence type="ECO:0000256" key="5">
    <source>
        <dbReference type="ARBA" id="ARBA00024195"/>
    </source>
</evidence>
<keyword evidence="4" id="KW-1015">Disulfide bond</keyword>
<evidence type="ECO:0000256" key="4">
    <source>
        <dbReference type="ARBA" id="ARBA00023157"/>
    </source>
</evidence>
<dbReference type="EMBL" id="KZ308311">
    <property type="protein sequence ID" value="KAG8227076.1"/>
    <property type="molecule type" value="Genomic_DNA"/>
</dbReference>
<dbReference type="GO" id="GO:0004252">
    <property type="term" value="F:serine-type endopeptidase activity"/>
    <property type="evidence" value="ECO:0007669"/>
    <property type="project" value="InterPro"/>
</dbReference>
<protein>
    <recommendedName>
        <fullName evidence="6">Peptidase S1 domain-containing protein</fullName>
    </recommendedName>
</protein>
<sequence length="99" mass="10652">MIYFQSGGIDLPKHLLHVKLHVVNQEECGAVYEDITERMLCAGDDGKDACQGDSGGPLVQNGKLVGIVSFGHGCAQFLFPGVYARVAAFRGWIRDNSGV</sequence>
<dbReference type="Gene3D" id="2.40.10.10">
    <property type="entry name" value="Trypsin-like serine proteases"/>
    <property type="match status" value="1"/>
</dbReference>
<dbReference type="GO" id="GO:0006508">
    <property type="term" value="P:proteolysis"/>
    <property type="evidence" value="ECO:0007669"/>
    <property type="project" value="UniProtKB-KW"/>
</dbReference>
<comment type="caution">
    <text evidence="7">The sequence shown here is derived from an EMBL/GenBank/DDBJ whole genome shotgun (WGS) entry which is preliminary data.</text>
</comment>
<feature type="domain" description="Peptidase S1" evidence="6">
    <location>
        <begin position="1"/>
        <end position="98"/>
    </location>
</feature>
<evidence type="ECO:0000256" key="3">
    <source>
        <dbReference type="ARBA" id="ARBA00022825"/>
    </source>
</evidence>
<reference evidence="7" key="1">
    <citation type="submission" date="2013-04" db="EMBL/GenBank/DDBJ databases">
        <authorList>
            <person name="Qu J."/>
            <person name="Murali S.C."/>
            <person name="Bandaranaike D."/>
            <person name="Bellair M."/>
            <person name="Blankenburg K."/>
            <person name="Chao H."/>
            <person name="Dinh H."/>
            <person name="Doddapaneni H."/>
            <person name="Downs B."/>
            <person name="Dugan-Rocha S."/>
            <person name="Elkadiri S."/>
            <person name="Gnanaolivu R.D."/>
            <person name="Hernandez B."/>
            <person name="Javaid M."/>
            <person name="Jayaseelan J.C."/>
            <person name="Lee S."/>
            <person name="Li M."/>
            <person name="Ming W."/>
            <person name="Munidasa M."/>
            <person name="Muniz J."/>
            <person name="Nguyen L."/>
            <person name="Ongeri F."/>
            <person name="Osuji N."/>
            <person name="Pu L.-L."/>
            <person name="Puazo M."/>
            <person name="Qu C."/>
            <person name="Quiroz J."/>
            <person name="Raj R."/>
            <person name="Weissenberger G."/>
            <person name="Xin Y."/>
            <person name="Zou X."/>
            <person name="Han Y."/>
            <person name="Richards S."/>
            <person name="Worley K."/>
            <person name="Muzny D."/>
            <person name="Gibbs R."/>
        </authorList>
    </citation>
    <scope>NUCLEOTIDE SEQUENCE</scope>
    <source>
        <strain evidence="7">Sampled in the wild</strain>
    </source>
</reference>
<dbReference type="InterPro" id="IPR043504">
    <property type="entry name" value="Peptidase_S1_PA_chymotrypsin"/>
</dbReference>
<keyword evidence="2" id="KW-0378">Hydrolase</keyword>
<dbReference type="PANTHER" id="PTHR24276:SF91">
    <property type="entry name" value="AT26814P-RELATED"/>
    <property type="match status" value="1"/>
</dbReference>
<dbReference type="FunFam" id="2.40.10.10:FF:000002">
    <property type="entry name" value="Transmembrane protease serine"/>
    <property type="match status" value="1"/>
</dbReference>
<evidence type="ECO:0000259" key="6">
    <source>
        <dbReference type="PROSITE" id="PS50240"/>
    </source>
</evidence>
<gene>
    <name evidence="7" type="ORF">J437_LFUL007413</name>
</gene>
<keyword evidence="1" id="KW-0645">Protease</keyword>
<dbReference type="SMART" id="SM00020">
    <property type="entry name" value="Tryp_SPc"/>
    <property type="match status" value="1"/>
</dbReference>
<dbReference type="OrthoDB" id="546450at2759"/>
<keyword evidence="8" id="KW-1185">Reference proteome</keyword>
<proteinExistence type="inferred from homology"/>
<dbReference type="SUPFAM" id="SSF50494">
    <property type="entry name" value="Trypsin-like serine proteases"/>
    <property type="match status" value="1"/>
</dbReference>
<evidence type="ECO:0000256" key="1">
    <source>
        <dbReference type="ARBA" id="ARBA00022670"/>
    </source>
</evidence>
<comment type="similarity">
    <text evidence="5">Belongs to the peptidase S1 family. CLIP subfamily.</text>
</comment>
<dbReference type="PROSITE" id="PS50240">
    <property type="entry name" value="TRYPSIN_DOM"/>
    <property type="match status" value="1"/>
</dbReference>
<name>A0A8K0NYT7_LADFU</name>
<dbReference type="InterPro" id="IPR033116">
    <property type="entry name" value="TRYPSIN_SER"/>
</dbReference>
<dbReference type="InterPro" id="IPR050430">
    <property type="entry name" value="Peptidase_S1"/>
</dbReference>
<accession>A0A8K0NYT7</accession>
<dbReference type="InterPro" id="IPR009003">
    <property type="entry name" value="Peptidase_S1_PA"/>
</dbReference>
<evidence type="ECO:0000313" key="8">
    <source>
        <dbReference type="Proteomes" id="UP000792457"/>
    </source>
</evidence>
<organism evidence="7 8">
    <name type="scientific">Ladona fulva</name>
    <name type="common">Scarce chaser dragonfly</name>
    <name type="synonym">Libellula fulva</name>
    <dbReference type="NCBI Taxonomy" id="123851"/>
    <lineage>
        <taxon>Eukaryota</taxon>
        <taxon>Metazoa</taxon>
        <taxon>Ecdysozoa</taxon>
        <taxon>Arthropoda</taxon>
        <taxon>Hexapoda</taxon>
        <taxon>Insecta</taxon>
        <taxon>Pterygota</taxon>
        <taxon>Palaeoptera</taxon>
        <taxon>Odonata</taxon>
        <taxon>Epiprocta</taxon>
        <taxon>Anisoptera</taxon>
        <taxon>Libelluloidea</taxon>
        <taxon>Libellulidae</taxon>
        <taxon>Ladona</taxon>
    </lineage>
</organism>
<dbReference type="AlphaFoldDB" id="A0A8K0NYT7"/>
<dbReference type="PROSITE" id="PS00135">
    <property type="entry name" value="TRYPSIN_SER"/>
    <property type="match status" value="1"/>
</dbReference>
<dbReference type="InterPro" id="IPR001254">
    <property type="entry name" value="Trypsin_dom"/>
</dbReference>
<evidence type="ECO:0000313" key="7">
    <source>
        <dbReference type="EMBL" id="KAG8227076.1"/>
    </source>
</evidence>